<dbReference type="PANTHER" id="PTHR36842">
    <property type="entry name" value="PROTEIN TOLB HOMOLOG"/>
    <property type="match status" value="1"/>
</dbReference>
<keyword evidence="3" id="KW-1185">Reference proteome</keyword>
<organism evidence="2 3">
    <name type="scientific">Nitrolancea hollandica Lb</name>
    <dbReference type="NCBI Taxonomy" id="1129897"/>
    <lineage>
        <taxon>Bacteria</taxon>
        <taxon>Pseudomonadati</taxon>
        <taxon>Thermomicrobiota</taxon>
        <taxon>Thermomicrobia</taxon>
        <taxon>Sphaerobacterales</taxon>
        <taxon>Sphaerobacterineae</taxon>
        <taxon>Sphaerobacteraceae</taxon>
        <taxon>Nitrolancea</taxon>
    </lineage>
</organism>
<reference evidence="2 3" key="1">
    <citation type="journal article" date="2012" name="ISME J.">
        <title>Nitrification expanded: discovery, physiology and genomics of a nitrite-oxidizing bacterium from the phylum Chloroflexi.</title>
        <authorList>
            <person name="Sorokin D.Y."/>
            <person name="Lucker S."/>
            <person name="Vejmelkova D."/>
            <person name="Kostrikina N.A."/>
            <person name="Kleerebezem R."/>
            <person name="Rijpstra W.I."/>
            <person name="Damste J.S."/>
            <person name="Le Paslier D."/>
            <person name="Muyzer G."/>
            <person name="Wagner M."/>
            <person name="van Loosdrecht M.C."/>
            <person name="Daims H."/>
        </authorList>
    </citation>
    <scope>NUCLEOTIDE SEQUENCE [LARGE SCALE GENOMIC DNA]</scope>
    <source>
        <strain evidence="3">none</strain>
    </source>
</reference>
<proteinExistence type="predicted"/>
<keyword evidence="1" id="KW-0732">Signal</keyword>
<accession>I4EMY5</accession>
<sequence>MFNRVRRATIACFLVLCMTAGTVPWVGAAEESTPLSAAAGVHTAPRTDGHYVVWIAGQSPSDVYAANLSDRRPFPVATGPADQTLPDIDGGIAVWAASSDECPTCQRDIRGKDLATGREFDVVSTPADESLPAISGNWVVWVTTEDGVQLLQARDIHADAEPLVLASLKTEPAGRPAIDGDRVVWGEQATGQDKVARWRLLTRKIGAGDPMVIAEGNGSAGLVGYDVAGDTVVYAADGNLNAYSIVSGKTRTLASAAQFPTTDGRYVFWEDHRFFAQTEGQRVDLSGYDLSTDSAFGVSVNQGRNGSPDTKARTLTWQRGRDSEIAVYAATITDTLPSTRRPDPGATSPNWFYFSETGHYLSFGFKHFWEQSGGLPVFGFPLTEEFDELNPGLGKLLSVQYLERQRYEYHPEHAGTPYETELGLLGTEDAQQRKLLGTQAFQPLPASTNIDANCIFMPETGHRLCGGFKAYWQSHGLEFGDPGMSYRESLALFGYPISEEFTDPSTGLVTQYFERARFEYHPEKPDPYKVLLGRLGADRIAERGWEQGVFGPHP</sequence>
<dbReference type="EMBL" id="CAGS01000656">
    <property type="protein sequence ID" value="CCF86048.1"/>
    <property type="molecule type" value="Genomic_DNA"/>
</dbReference>
<comment type="caution">
    <text evidence="2">The sequence shown here is derived from an EMBL/GenBank/DDBJ whole genome shotgun (WGS) entry which is preliminary data.</text>
</comment>
<evidence type="ECO:0000313" key="3">
    <source>
        <dbReference type="Proteomes" id="UP000004221"/>
    </source>
</evidence>
<name>I4EMY5_9BACT</name>
<feature type="signal peptide" evidence="1">
    <location>
        <begin position="1"/>
        <end position="28"/>
    </location>
</feature>
<protein>
    <submittedName>
        <fullName evidence="2">Uncharacterized protein</fullName>
    </submittedName>
</protein>
<dbReference type="PANTHER" id="PTHR36842:SF1">
    <property type="entry name" value="PROTEIN TOLB"/>
    <property type="match status" value="1"/>
</dbReference>
<evidence type="ECO:0000313" key="2">
    <source>
        <dbReference type="EMBL" id="CCF86048.1"/>
    </source>
</evidence>
<dbReference type="AlphaFoldDB" id="I4EMY5"/>
<gene>
    <name evidence="2" type="ORF">NITHO_690002</name>
</gene>
<dbReference type="Proteomes" id="UP000004221">
    <property type="component" value="Unassembled WGS sequence"/>
</dbReference>
<evidence type="ECO:0000256" key="1">
    <source>
        <dbReference type="SAM" id="SignalP"/>
    </source>
</evidence>
<feature type="chain" id="PRO_5003688893" evidence="1">
    <location>
        <begin position="29"/>
        <end position="554"/>
    </location>
</feature>
<dbReference type="SUPFAM" id="SSF69304">
    <property type="entry name" value="Tricorn protease N-terminal domain"/>
    <property type="match status" value="1"/>
</dbReference>